<feature type="compositionally biased region" description="Basic and acidic residues" evidence="1">
    <location>
        <begin position="18"/>
        <end position="55"/>
    </location>
</feature>
<keyword evidence="4" id="KW-1185">Reference proteome</keyword>
<dbReference type="AlphaFoldDB" id="A0AAW1NUB3"/>
<dbReference type="SMART" id="SM00316">
    <property type="entry name" value="S1"/>
    <property type="match status" value="2"/>
</dbReference>
<dbReference type="Proteomes" id="UP001465755">
    <property type="component" value="Unassembled WGS sequence"/>
</dbReference>
<protein>
    <recommendedName>
        <fullName evidence="2">S1 motif domain-containing protein</fullName>
    </recommendedName>
</protein>
<accession>A0AAW1NUB3</accession>
<dbReference type="GO" id="GO:0003723">
    <property type="term" value="F:RNA binding"/>
    <property type="evidence" value="ECO:0007669"/>
    <property type="project" value="TreeGrafter"/>
</dbReference>
<feature type="compositionally biased region" description="Basic residues" evidence="1">
    <location>
        <begin position="56"/>
        <end position="72"/>
    </location>
</feature>
<feature type="region of interest" description="Disordered" evidence="1">
    <location>
        <begin position="396"/>
        <end position="483"/>
    </location>
</feature>
<evidence type="ECO:0000256" key="1">
    <source>
        <dbReference type="SAM" id="MobiDB-lite"/>
    </source>
</evidence>
<proteinExistence type="predicted"/>
<feature type="compositionally biased region" description="Basic residues" evidence="1">
    <location>
        <begin position="1"/>
        <end position="11"/>
    </location>
</feature>
<evidence type="ECO:0000259" key="2">
    <source>
        <dbReference type="PROSITE" id="PS50126"/>
    </source>
</evidence>
<dbReference type="InterPro" id="IPR012340">
    <property type="entry name" value="NA-bd_OB-fold"/>
</dbReference>
<feature type="region of interest" description="Disordered" evidence="1">
    <location>
        <begin position="1"/>
        <end position="110"/>
    </location>
</feature>
<dbReference type="PANTHER" id="PTHR15838">
    <property type="entry name" value="NUCLEOLAR PROTEIN OF 40 KDA"/>
    <property type="match status" value="1"/>
</dbReference>
<dbReference type="PANTHER" id="PTHR15838:SF1">
    <property type="entry name" value="ZINC FINGER CCHC DOMAIN-CONTAINING PROTEIN 17"/>
    <property type="match status" value="1"/>
</dbReference>
<feature type="compositionally biased region" description="Basic and acidic residues" evidence="1">
    <location>
        <begin position="75"/>
        <end position="91"/>
    </location>
</feature>
<feature type="compositionally biased region" description="Pro residues" evidence="1">
    <location>
        <begin position="92"/>
        <end position="102"/>
    </location>
</feature>
<comment type="caution">
    <text evidence="3">The sequence shown here is derived from an EMBL/GenBank/DDBJ whole genome shotgun (WGS) entry which is preliminary data.</text>
</comment>
<dbReference type="InterPro" id="IPR003029">
    <property type="entry name" value="S1_domain"/>
</dbReference>
<dbReference type="SUPFAM" id="SSF50249">
    <property type="entry name" value="Nucleic acid-binding proteins"/>
    <property type="match status" value="2"/>
</dbReference>
<dbReference type="Pfam" id="PF00575">
    <property type="entry name" value="S1"/>
    <property type="match status" value="2"/>
</dbReference>
<evidence type="ECO:0000313" key="4">
    <source>
        <dbReference type="Proteomes" id="UP001465755"/>
    </source>
</evidence>
<feature type="compositionally biased region" description="Basic residues" evidence="1">
    <location>
        <begin position="467"/>
        <end position="483"/>
    </location>
</feature>
<dbReference type="Gene3D" id="2.40.50.140">
    <property type="entry name" value="Nucleic acid-binding proteins"/>
    <property type="match status" value="2"/>
</dbReference>
<dbReference type="PROSITE" id="PS50126">
    <property type="entry name" value="S1"/>
    <property type="match status" value="2"/>
</dbReference>
<organism evidence="3 4">
    <name type="scientific">Symbiochloris irregularis</name>
    <dbReference type="NCBI Taxonomy" id="706552"/>
    <lineage>
        <taxon>Eukaryota</taxon>
        <taxon>Viridiplantae</taxon>
        <taxon>Chlorophyta</taxon>
        <taxon>core chlorophytes</taxon>
        <taxon>Trebouxiophyceae</taxon>
        <taxon>Trebouxiales</taxon>
        <taxon>Trebouxiaceae</taxon>
        <taxon>Symbiochloris</taxon>
    </lineage>
</organism>
<gene>
    <name evidence="3" type="ORF">WJX73_000900</name>
</gene>
<feature type="region of interest" description="Disordered" evidence="1">
    <location>
        <begin position="217"/>
        <end position="257"/>
    </location>
</feature>
<feature type="compositionally biased region" description="Basic and acidic residues" evidence="1">
    <location>
        <begin position="454"/>
        <end position="466"/>
    </location>
</feature>
<dbReference type="GO" id="GO:0043489">
    <property type="term" value="P:RNA stabilization"/>
    <property type="evidence" value="ECO:0007669"/>
    <property type="project" value="TreeGrafter"/>
</dbReference>
<feature type="domain" description="S1 motif" evidence="2">
    <location>
        <begin position="262"/>
        <end position="347"/>
    </location>
</feature>
<dbReference type="EMBL" id="JALJOQ010000167">
    <property type="protein sequence ID" value="KAK9792059.1"/>
    <property type="molecule type" value="Genomic_DNA"/>
</dbReference>
<name>A0AAW1NUB3_9CHLO</name>
<sequence length="483" mass="52601">MSRQWSGRKRSRSPDLSYRPDSRHVGHGRNMDSARYPERGYVHPPSHPRDAGFDVHRHHRRSLSPPRHRRGPALHPHDRAHSPGDRHRWEQPHPPMPPPPPLGQKLHTSPPVRTHLRTKDLSDLPEMNSIHRVKVQSVTGFGVFVDIAGYKVRGLVPITEIADAIFFSEADTNDMIAKALDYLVPPGSDAWVKVNSFKSKADGTKVYACSMKVVSQEDGTDLDPQGTNSLAPPTADMLGEGAGQGPPRRSEAPKKAGAPEIGAILKGTVHSIKHFGLFMALDGWINHGLVHCKQISDHLDIPREAEESQQIAIIKEVVAIGETFWCKVTDVKPGPDPNKPRIACSIKVVAQSDGKDLDPNNLAATARAFGGAGTRGPVGQAAGVVAPSGQVDWGHLAAGDKQFGGTDAQYDLVPDEPEVLPGPPARPAASQGAGDGPAKDAEKAHKKQKKEKKEKKEKDSDKDADKKKHKKEKKEPKNKHKAK</sequence>
<evidence type="ECO:0000313" key="3">
    <source>
        <dbReference type="EMBL" id="KAK9792059.1"/>
    </source>
</evidence>
<reference evidence="3 4" key="1">
    <citation type="journal article" date="2024" name="Nat. Commun.">
        <title>Phylogenomics reveals the evolutionary origins of lichenization in chlorophyte algae.</title>
        <authorList>
            <person name="Puginier C."/>
            <person name="Libourel C."/>
            <person name="Otte J."/>
            <person name="Skaloud P."/>
            <person name="Haon M."/>
            <person name="Grisel S."/>
            <person name="Petersen M."/>
            <person name="Berrin J.G."/>
            <person name="Delaux P.M."/>
            <person name="Dal Grande F."/>
            <person name="Keller J."/>
        </authorList>
    </citation>
    <scope>NUCLEOTIDE SEQUENCE [LARGE SCALE GENOMIC DNA]</scope>
    <source>
        <strain evidence="3 4">SAG 2036</strain>
    </source>
</reference>
<feature type="domain" description="S1 motif" evidence="2">
    <location>
        <begin position="128"/>
        <end position="212"/>
    </location>
</feature>
<feature type="compositionally biased region" description="Basic residues" evidence="1">
    <location>
        <begin position="444"/>
        <end position="453"/>
    </location>
</feature>